<evidence type="ECO:0000256" key="2">
    <source>
        <dbReference type="ARBA" id="ARBA00008622"/>
    </source>
</evidence>
<keyword evidence="4" id="KW-1003">Cell membrane</keyword>
<evidence type="ECO:0000256" key="1">
    <source>
        <dbReference type="ARBA" id="ARBA00004651"/>
    </source>
</evidence>
<evidence type="ECO:0000256" key="6">
    <source>
        <dbReference type="ARBA" id="ARBA00022692"/>
    </source>
</evidence>
<feature type="transmembrane region" description="Helical" evidence="12">
    <location>
        <begin position="185"/>
        <end position="204"/>
    </location>
</feature>
<comment type="caution">
    <text evidence="14">The sequence shown here is derived from an EMBL/GenBank/DDBJ whole genome shotgun (WGS) entry which is preliminary data.</text>
</comment>
<proteinExistence type="inferred from homology"/>
<evidence type="ECO:0000256" key="9">
    <source>
        <dbReference type="ARBA" id="ARBA00022989"/>
    </source>
</evidence>
<dbReference type="PANTHER" id="PTHR30485:SF2">
    <property type="entry name" value="BLL0597 PROTEIN"/>
    <property type="match status" value="1"/>
</dbReference>
<name>A0ABX2DF72_9SPHI</name>
<keyword evidence="7" id="KW-0479">Metal-binding</keyword>
<accession>A0ABX2DF72</accession>
<keyword evidence="3" id="KW-0813">Transport</keyword>
<dbReference type="SUPFAM" id="SSF81342">
    <property type="entry name" value="Transmembrane di-heme cytochromes"/>
    <property type="match status" value="1"/>
</dbReference>
<evidence type="ECO:0000313" key="14">
    <source>
        <dbReference type="EMBL" id="NQX31616.1"/>
    </source>
</evidence>
<reference evidence="14 15" key="1">
    <citation type="submission" date="2020-05" db="EMBL/GenBank/DDBJ databases">
        <title>Description of Pedobacter foliorum sp. nov.</title>
        <authorList>
            <person name="Qi S."/>
            <person name="Carlier A."/>
            <person name="Cnockaert M."/>
            <person name="Vandamme P."/>
        </authorList>
    </citation>
    <scope>NUCLEOTIDE SEQUENCE [LARGE SCALE GENOMIC DNA]</scope>
    <source>
        <strain evidence="14 15">LMG 31300</strain>
    </source>
</reference>
<evidence type="ECO:0000259" key="13">
    <source>
        <dbReference type="Pfam" id="PF01292"/>
    </source>
</evidence>
<evidence type="ECO:0000313" key="15">
    <source>
        <dbReference type="Proteomes" id="UP000762110"/>
    </source>
</evidence>
<dbReference type="RefSeq" id="WP_173270934.1">
    <property type="nucleotide sequence ID" value="NZ_JABMKV010000002.1"/>
</dbReference>
<dbReference type="PANTHER" id="PTHR30485">
    <property type="entry name" value="NI/FE-HYDROGENASE 1 B-TYPE CYTOCHROME SUBUNIT"/>
    <property type="match status" value="1"/>
</dbReference>
<keyword evidence="8" id="KW-0249">Electron transport</keyword>
<comment type="similarity">
    <text evidence="2">Belongs to the HupC/HyaC/HydC family.</text>
</comment>
<dbReference type="Pfam" id="PF01292">
    <property type="entry name" value="Ni_hydr_CYTB"/>
    <property type="match status" value="1"/>
</dbReference>
<evidence type="ECO:0000256" key="7">
    <source>
        <dbReference type="ARBA" id="ARBA00022723"/>
    </source>
</evidence>
<comment type="subcellular location">
    <subcellularLocation>
        <location evidence="1">Cell membrane</location>
        <topology evidence="1">Multi-pass membrane protein</topology>
    </subcellularLocation>
</comment>
<dbReference type="Gene3D" id="1.20.950.20">
    <property type="entry name" value="Transmembrane di-heme cytochromes, Chain C"/>
    <property type="match status" value="1"/>
</dbReference>
<organism evidence="14 15">
    <name type="scientific">Pedobacter boryungensis</name>
    <dbReference type="NCBI Taxonomy" id="869962"/>
    <lineage>
        <taxon>Bacteria</taxon>
        <taxon>Pseudomonadati</taxon>
        <taxon>Bacteroidota</taxon>
        <taxon>Sphingobacteriia</taxon>
        <taxon>Sphingobacteriales</taxon>
        <taxon>Sphingobacteriaceae</taxon>
        <taxon>Pedobacter</taxon>
    </lineage>
</organism>
<keyword evidence="15" id="KW-1185">Reference proteome</keyword>
<dbReference type="InterPro" id="IPR016174">
    <property type="entry name" value="Di-haem_cyt_TM"/>
</dbReference>
<keyword evidence="6 12" id="KW-0812">Transmembrane</keyword>
<protein>
    <submittedName>
        <fullName evidence="14">Cytochrome b/b6 domain-containing protein</fullName>
    </submittedName>
</protein>
<dbReference type="InterPro" id="IPR000516">
    <property type="entry name" value="Ni-dep_Hydgase_cyt-B"/>
</dbReference>
<evidence type="ECO:0000256" key="5">
    <source>
        <dbReference type="ARBA" id="ARBA00022617"/>
    </source>
</evidence>
<evidence type="ECO:0000256" key="12">
    <source>
        <dbReference type="SAM" id="Phobius"/>
    </source>
</evidence>
<feature type="transmembrane region" description="Helical" evidence="12">
    <location>
        <begin position="26"/>
        <end position="44"/>
    </location>
</feature>
<evidence type="ECO:0000256" key="4">
    <source>
        <dbReference type="ARBA" id="ARBA00022475"/>
    </source>
</evidence>
<evidence type="ECO:0000256" key="10">
    <source>
        <dbReference type="ARBA" id="ARBA00023004"/>
    </source>
</evidence>
<evidence type="ECO:0000256" key="8">
    <source>
        <dbReference type="ARBA" id="ARBA00022982"/>
    </source>
</evidence>
<keyword evidence="5" id="KW-0349">Heme</keyword>
<keyword evidence="10" id="KW-0408">Iron</keyword>
<feature type="domain" description="Cytochrome b561 bacterial/Ni-hydrogenase" evidence="13">
    <location>
        <begin position="23"/>
        <end position="219"/>
    </location>
</feature>
<feature type="transmembrane region" description="Helical" evidence="12">
    <location>
        <begin position="90"/>
        <end position="108"/>
    </location>
</feature>
<evidence type="ECO:0000256" key="3">
    <source>
        <dbReference type="ARBA" id="ARBA00022448"/>
    </source>
</evidence>
<dbReference type="InterPro" id="IPR051542">
    <property type="entry name" value="Hydrogenase_cytochrome"/>
</dbReference>
<sequence>MRGIEPNPKGIENRSPLKKNAASLRLWHWLSALVICGSLITVLINSTLLDRGNSGLVKQELVQAGAQVDDQQARAVIHGMEDQVWGIHTYFGYTLAALLVFRIISELFQDKNQRLFNKLKTAYQNYIVKPKERRLARHELLTKALYLAYYFLLTLMVITGICIAFDKELGISKSLSHQLKEIHGFIMYLIIAFIIVHIFGVFLAERKEGKGIVSDMINGG</sequence>
<keyword evidence="11 12" id="KW-0472">Membrane</keyword>
<keyword evidence="9 12" id="KW-1133">Transmembrane helix</keyword>
<dbReference type="InterPro" id="IPR011577">
    <property type="entry name" value="Cyt_b561_bac/Ni-Hgenase"/>
</dbReference>
<gene>
    <name evidence="14" type="ORF">HQN85_07760</name>
</gene>
<evidence type="ECO:0000256" key="11">
    <source>
        <dbReference type="ARBA" id="ARBA00023136"/>
    </source>
</evidence>
<dbReference type="Proteomes" id="UP000762110">
    <property type="component" value="Unassembled WGS sequence"/>
</dbReference>
<feature type="transmembrane region" description="Helical" evidence="12">
    <location>
        <begin position="144"/>
        <end position="165"/>
    </location>
</feature>
<dbReference type="EMBL" id="JABMKV010000002">
    <property type="protein sequence ID" value="NQX31616.1"/>
    <property type="molecule type" value="Genomic_DNA"/>
</dbReference>
<dbReference type="PRINTS" id="PR00161">
    <property type="entry name" value="NIHGNASECYTB"/>
</dbReference>